<dbReference type="OrthoDB" id="2234316at2759"/>
<dbReference type="Proteomes" id="UP000054560">
    <property type="component" value="Unassembled WGS sequence"/>
</dbReference>
<keyword evidence="1" id="KW-0732">Signal</keyword>
<proteinExistence type="predicted"/>
<name>A0A0L0FH58_9EUKA</name>
<sequence length="99" mass="11193">MVPRSVFAVLLALILTMHSAKAFFHFEHGFDEQDEGDEEQATKYQKDLDPNCQYYCEDSDTCVDTPVECPCPSVHSTKCKTDDWYVCLEPGVDCASFSL</sequence>
<feature type="signal peptide" evidence="1">
    <location>
        <begin position="1"/>
        <end position="22"/>
    </location>
</feature>
<evidence type="ECO:0000313" key="3">
    <source>
        <dbReference type="Proteomes" id="UP000054560"/>
    </source>
</evidence>
<feature type="chain" id="PRO_5005538569" description="Long chronological lifespan protein 2" evidence="1">
    <location>
        <begin position="23"/>
        <end position="99"/>
    </location>
</feature>
<accession>A0A0L0FH58</accession>
<protein>
    <recommendedName>
        <fullName evidence="4">Long chronological lifespan protein 2</fullName>
    </recommendedName>
</protein>
<evidence type="ECO:0000313" key="2">
    <source>
        <dbReference type="EMBL" id="KNC75816.1"/>
    </source>
</evidence>
<dbReference type="EMBL" id="KQ243410">
    <property type="protein sequence ID" value="KNC75816.1"/>
    <property type="molecule type" value="Genomic_DNA"/>
</dbReference>
<keyword evidence="3" id="KW-1185">Reference proteome</keyword>
<gene>
    <name evidence="2" type="ORF">SARC_11665</name>
</gene>
<dbReference type="eggNOG" id="ENOG502SZWV">
    <property type="taxonomic scope" value="Eukaryota"/>
</dbReference>
<dbReference type="AlphaFoldDB" id="A0A0L0FH58"/>
<dbReference type="GeneID" id="25912169"/>
<organism evidence="2 3">
    <name type="scientific">Sphaeroforma arctica JP610</name>
    <dbReference type="NCBI Taxonomy" id="667725"/>
    <lineage>
        <taxon>Eukaryota</taxon>
        <taxon>Ichthyosporea</taxon>
        <taxon>Ichthyophonida</taxon>
        <taxon>Sphaeroforma</taxon>
    </lineage>
</organism>
<reference evidence="2 3" key="1">
    <citation type="submission" date="2011-02" db="EMBL/GenBank/DDBJ databases">
        <title>The Genome Sequence of Sphaeroforma arctica JP610.</title>
        <authorList>
            <consortium name="The Broad Institute Genome Sequencing Platform"/>
            <person name="Russ C."/>
            <person name="Cuomo C."/>
            <person name="Young S.K."/>
            <person name="Zeng Q."/>
            <person name="Gargeya S."/>
            <person name="Alvarado L."/>
            <person name="Berlin A."/>
            <person name="Chapman S.B."/>
            <person name="Chen Z."/>
            <person name="Freedman E."/>
            <person name="Gellesch M."/>
            <person name="Goldberg J."/>
            <person name="Griggs A."/>
            <person name="Gujja S."/>
            <person name="Heilman E."/>
            <person name="Heiman D."/>
            <person name="Howarth C."/>
            <person name="Mehta T."/>
            <person name="Neiman D."/>
            <person name="Pearson M."/>
            <person name="Roberts A."/>
            <person name="Saif S."/>
            <person name="Shea T."/>
            <person name="Shenoy N."/>
            <person name="Sisk P."/>
            <person name="Stolte C."/>
            <person name="Sykes S."/>
            <person name="White J."/>
            <person name="Yandava C."/>
            <person name="Burger G."/>
            <person name="Gray M.W."/>
            <person name="Holland P.W.H."/>
            <person name="King N."/>
            <person name="Lang F.B.F."/>
            <person name="Roger A.J."/>
            <person name="Ruiz-Trillo I."/>
            <person name="Haas B."/>
            <person name="Nusbaum C."/>
            <person name="Birren B."/>
        </authorList>
    </citation>
    <scope>NUCLEOTIDE SEQUENCE [LARGE SCALE GENOMIC DNA]</scope>
    <source>
        <strain evidence="2 3">JP610</strain>
    </source>
</reference>
<evidence type="ECO:0008006" key="4">
    <source>
        <dbReference type="Google" id="ProtNLM"/>
    </source>
</evidence>
<dbReference type="RefSeq" id="XP_014149718.1">
    <property type="nucleotide sequence ID" value="XM_014294243.1"/>
</dbReference>
<evidence type="ECO:0000256" key="1">
    <source>
        <dbReference type="SAM" id="SignalP"/>
    </source>
</evidence>